<accession>A0ABS1BIC5</accession>
<dbReference type="Proteomes" id="UP000660024">
    <property type="component" value="Unassembled WGS sequence"/>
</dbReference>
<evidence type="ECO:0000313" key="1">
    <source>
        <dbReference type="EMBL" id="MBK0382638.1"/>
    </source>
</evidence>
<evidence type="ECO:0000313" key="2">
    <source>
        <dbReference type="Proteomes" id="UP000660024"/>
    </source>
</evidence>
<sequence>MPNIKPFKAILPPQNKAADVVIGLENLTISSAKVIGALNPSSFVHLLVPKIENYYLRGSKQEIAFKKIAENFDDFIQNGTLVRDRTESIYIYAKTYKGKTKTGIWAVSNIEDYLSNNIKRHELTRIEREKGLVEYLQQTGLDANPVLITYAKNDDLDQIIEKEKLKPADLDFFITDEQHQIWKVCDSDIVLEIQSIFAQMPATYIADGHHRAAAACSFGQQRRVLNPKHQGTEEYNYFSSVYISADQLEILPFHRFLKLNHLFDHIEILEFLKANFEIKEIDKRDIIPKKEHLVGFYYQQKAYQVNLNSFLNKNILHDLDVSLLQELILKPLFNVEDPREDEKLYFLGGKIDIELHLQMIDSGKFDLAFFLYPTSVNDLIQIANLGGTMPPKSTWFEPKFLAGLVTHEID</sequence>
<dbReference type="InterPro" id="IPR008323">
    <property type="entry name" value="UCP033563"/>
</dbReference>
<name>A0ABS1BIC5_9SPHI</name>
<keyword evidence="2" id="KW-1185">Reference proteome</keyword>
<dbReference type="RefSeq" id="WP_200585421.1">
    <property type="nucleotide sequence ID" value="NZ_JAEHFY010000008.1"/>
</dbReference>
<organism evidence="1 2">
    <name type="scientific">Pedobacter segetis</name>
    <dbReference type="NCBI Taxonomy" id="2793069"/>
    <lineage>
        <taxon>Bacteria</taxon>
        <taxon>Pseudomonadati</taxon>
        <taxon>Bacteroidota</taxon>
        <taxon>Sphingobacteriia</taxon>
        <taxon>Sphingobacteriales</taxon>
        <taxon>Sphingobacteriaceae</taxon>
        <taxon>Pedobacter</taxon>
    </lineage>
</organism>
<dbReference type="EMBL" id="JAEHFY010000008">
    <property type="protein sequence ID" value="MBK0382638.1"/>
    <property type="molecule type" value="Genomic_DNA"/>
</dbReference>
<dbReference type="PANTHER" id="PTHR36454">
    <property type="entry name" value="LMO2823 PROTEIN"/>
    <property type="match status" value="1"/>
</dbReference>
<dbReference type="PIRSF" id="PIRSF033563">
    <property type="entry name" value="UCP033563"/>
    <property type="match status" value="1"/>
</dbReference>
<reference evidence="1 2" key="1">
    <citation type="submission" date="2020-12" db="EMBL/GenBank/DDBJ databases">
        <title>Bacterial novel species Pedobacter sp. SD-b isolated from soil.</title>
        <authorList>
            <person name="Jung H.-Y."/>
        </authorList>
    </citation>
    <scope>NUCLEOTIDE SEQUENCE [LARGE SCALE GENOMIC DNA]</scope>
    <source>
        <strain evidence="1 2">SD-b</strain>
    </source>
</reference>
<dbReference type="PANTHER" id="PTHR36454:SF1">
    <property type="entry name" value="DUF1015 DOMAIN-CONTAINING PROTEIN"/>
    <property type="match status" value="1"/>
</dbReference>
<comment type="caution">
    <text evidence="1">The sequence shown here is derived from an EMBL/GenBank/DDBJ whole genome shotgun (WGS) entry which is preliminary data.</text>
</comment>
<gene>
    <name evidence="1" type="ORF">I5M32_06655</name>
</gene>
<proteinExistence type="predicted"/>
<dbReference type="Pfam" id="PF06245">
    <property type="entry name" value="DUF1015"/>
    <property type="match status" value="1"/>
</dbReference>
<protein>
    <submittedName>
        <fullName evidence="1">DUF1015 domain-containing protein</fullName>
    </submittedName>
</protein>